<dbReference type="Proteomes" id="UP000604825">
    <property type="component" value="Unassembled WGS sequence"/>
</dbReference>
<evidence type="ECO:0000256" key="6">
    <source>
        <dbReference type="ARBA" id="ARBA00023158"/>
    </source>
</evidence>
<dbReference type="GO" id="GO:0003723">
    <property type="term" value="F:RNA binding"/>
    <property type="evidence" value="ECO:0007669"/>
    <property type="project" value="UniProtKB-KW"/>
</dbReference>
<feature type="domain" description="RDRP C-terminal head" evidence="10">
    <location>
        <begin position="124"/>
        <end position="209"/>
    </location>
</feature>
<dbReference type="InterPro" id="IPR058752">
    <property type="entry name" value="RDRP_C_head"/>
</dbReference>
<evidence type="ECO:0000256" key="2">
    <source>
        <dbReference type="ARBA" id="ARBA00022484"/>
    </source>
</evidence>
<feature type="domain" description="RDRP core" evidence="9">
    <location>
        <begin position="11"/>
        <end position="73"/>
    </location>
</feature>
<evidence type="ECO:0000256" key="1">
    <source>
        <dbReference type="ARBA" id="ARBA00005762"/>
    </source>
</evidence>
<evidence type="ECO:0000256" key="7">
    <source>
        <dbReference type="ARBA" id="ARBA00048744"/>
    </source>
</evidence>
<reference evidence="11" key="1">
    <citation type="submission" date="2020-10" db="EMBL/GenBank/DDBJ databases">
        <authorList>
            <person name="Han B."/>
            <person name="Lu T."/>
            <person name="Zhao Q."/>
            <person name="Huang X."/>
            <person name="Zhao Y."/>
        </authorList>
    </citation>
    <scope>NUCLEOTIDE SEQUENCE</scope>
</reference>
<organism evidence="11 12">
    <name type="scientific">Miscanthus lutarioriparius</name>
    <dbReference type="NCBI Taxonomy" id="422564"/>
    <lineage>
        <taxon>Eukaryota</taxon>
        <taxon>Viridiplantae</taxon>
        <taxon>Streptophyta</taxon>
        <taxon>Embryophyta</taxon>
        <taxon>Tracheophyta</taxon>
        <taxon>Spermatophyta</taxon>
        <taxon>Magnoliopsida</taxon>
        <taxon>Liliopsida</taxon>
        <taxon>Poales</taxon>
        <taxon>Poaceae</taxon>
        <taxon>PACMAD clade</taxon>
        <taxon>Panicoideae</taxon>
        <taxon>Andropogonodae</taxon>
        <taxon>Andropogoneae</taxon>
        <taxon>Saccharinae</taxon>
        <taxon>Miscanthus</taxon>
    </lineage>
</organism>
<dbReference type="GO" id="GO:0003968">
    <property type="term" value="F:RNA-directed RNA polymerase activity"/>
    <property type="evidence" value="ECO:0007669"/>
    <property type="project" value="UniProtKB-KW"/>
</dbReference>
<dbReference type="EC" id="2.7.7.48" evidence="8"/>
<comment type="function">
    <text evidence="8">Probably involved in the RNA silencing pathway and required for the generation of small interfering RNAs (siRNAs).</text>
</comment>
<dbReference type="OrthoDB" id="6513042at2759"/>
<evidence type="ECO:0000256" key="4">
    <source>
        <dbReference type="ARBA" id="ARBA00022695"/>
    </source>
</evidence>
<evidence type="ECO:0000256" key="5">
    <source>
        <dbReference type="ARBA" id="ARBA00022884"/>
    </source>
</evidence>
<sequence length="226" mass="26257">MDRLLTPGVSQSEKDSVKIKMLELVDIYYWALDAPKTGDKINIPEHLMVKKYPHFLEREPSYNSISVLGNIYDLAKSQQESEIVPPIKVSPLKCFTEETVSEDYKCRWRDLYREYLIKSSSLCKLADQEARDHGFRELYQDYKRIMYDAEDFDASPRSHLELLNEACAIYQVVYERAMVGNEVSKCGFAWKVAGRALCELYLLKHGGERVTCLRSVLEDAFKKYRA</sequence>
<dbReference type="GO" id="GO:0030422">
    <property type="term" value="P:siRNA processing"/>
    <property type="evidence" value="ECO:0007669"/>
    <property type="project" value="TreeGrafter"/>
</dbReference>
<proteinExistence type="inferred from homology"/>
<comment type="catalytic activity">
    <reaction evidence="7 8">
        <text>RNA(n) + a ribonucleoside 5'-triphosphate = RNA(n+1) + diphosphate</text>
        <dbReference type="Rhea" id="RHEA:21248"/>
        <dbReference type="Rhea" id="RHEA-COMP:14527"/>
        <dbReference type="Rhea" id="RHEA-COMP:17342"/>
        <dbReference type="ChEBI" id="CHEBI:33019"/>
        <dbReference type="ChEBI" id="CHEBI:61557"/>
        <dbReference type="ChEBI" id="CHEBI:140395"/>
        <dbReference type="EC" id="2.7.7.48"/>
    </reaction>
</comment>
<dbReference type="AlphaFoldDB" id="A0A811SSH5"/>
<evidence type="ECO:0000259" key="9">
    <source>
        <dbReference type="Pfam" id="PF05183"/>
    </source>
</evidence>
<evidence type="ECO:0000313" key="11">
    <source>
        <dbReference type="EMBL" id="CAD6343520.1"/>
    </source>
</evidence>
<name>A0A811SSH5_9POAL</name>
<evidence type="ECO:0000256" key="8">
    <source>
        <dbReference type="RuleBase" id="RU363098"/>
    </source>
</evidence>
<dbReference type="InterPro" id="IPR007855">
    <property type="entry name" value="RDRP"/>
</dbReference>
<dbReference type="GO" id="GO:0031380">
    <property type="term" value="C:nuclear RNA-directed RNA polymerase complex"/>
    <property type="evidence" value="ECO:0007669"/>
    <property type="project" value="TreeGrafter"/>
</dbReference>
<dbReference type="InterPro" id="IPR057596">
    <property type="entry name" value="RDRP_core"/>
</dbReference>
<keyword evidence="3 8" id="KW-0808">Transferase</keyword>
<keyword evidence="4 8" id="KW-0548">Nucleotidyltransferase</keyword>
<comment type="caution">
    <text evidence="11">The sequence shown here is derived from an EMBL/GenBank/DDBJ whole genome shotgun (WGS) entry which is preliminary data.</text>
</comment>
<gene>
    <name evidence="11" type="ORF">NCGR_LOCUS67618</name>
</gene>
<keyword evidence="12" id="KW-1185">Reference proteome</keyword>
<comment type="similarity">
    <text evidence="1 8">Belongs to the RdRP family.</text>
</comment>
<evidence type="ECO:0000259" key="10">
    <source>
        <dbReference type="Pfam" id="PF26253"/>
    </source>
</evidence>
<dbReference type="PANTHER" id="PTHR23079:SF55">
    <property type="entry name" value="RNA-DIRECTED RNA POLYMERASE"/>
    <property type="match status" value="1"/>
</dbReference>
<accession>A0A811SSH5</accession>
<dbReference type="Pfam" id="PF05183">
    <property type="entry name" value="RdRP"/>
    <property type="match status" value="1"/>
</dbReference>
<evidence type="ECO:0000256" key="3">
    <source>
        <dbReference type="ARBA" id="ARBA00022679"/>
    </source>
</evidence>
<keyword evidence="6 8" id="KW-0943">RNA-mediated gene silencing</keyword>
<keyword evidence="2 8" id="KW-0696">RNA-directed RNA polymerase</keyword>
<dbReference type="EMBL" id="CAJGYO010000785">
    <property type="protein sequence ID" value="CAD6343520.1"/>
    <property type="molecule type" value="Genomic_DNA"/>
</dbReference>
<evidence type="ECO:0000313" key="12">
    <source>
        <dbReference type="Proteomes" id="UP000604825"/>
    </source>
</evidence>
<dbReference type="Pfam" id="PF26253">
    <property type="entry name" value="RdRP_head"/>
    <property type="match status" value="1"/>
</dbReference>
<dbReference type="PANTHER" id="PTHR23079">
    <property type="entry name" value="RNA-DEPENDENT RNA POLYMERASE"/>
    <property type="match status" value="1"/>
</dbReference>
<protein>
    <recommendedName>
        <fullName evidence="8">RNA-dependent RNA polymerase</fullName>
        <ecNumber evidence="8">2.7.7.48</ecNumber>
    </recommendedName>
</protein>
<keyword evidence="5 8" id="KW-0694">RNA-binding</keyword>